<dbReference type="Proteomes" id="UP000199230">
    <property type="component" value="Unassembled WGS sequence"/>
</dbReference>
<dbReference type="STRING" id="159292.SAMN05192546_104299"/>
<name>A0A1H3MVS3_9FIRM</name>
<evidence type="ECO:0000259" key="3">
    <source>
        <dbReference type="Pfam" id="PF00881"/>
    </source>
</evidence>
<dbReference type="InterPro" id="IPR029479">
    <property type="entry name" value="Nitroreductase"/>
</dbReference>
<sequence>MIKELVMKNRTYRRFDQKEEIKKQQLIEWVDLARMTSSGQNNQPLKYYLSCEKESNQLIFPHLKWAGALKDWDGPSEGEKPSAYIVMLADTKISNHYWWDHGLAAQTILLAATEAGYGGCMFGSVDRANLAREIDLPQQYEIIMVIAIGKPVENVVMVPVEENGDMKYYRDQEGNHYVPKRSLEEIILNK</sequence>
<evidence type="ECO:0000313" key="4">
    <source>
        <dbReference type="EMBL" id="SDY80696.1"/>
    </source>
</evidence>
<protein>
    <submittedName>
        <fullName evidence="4">Nitroreductase</fullName>
    </submittedName>
</protein>
<dbReference type="RefSeq" id="WP_093312907.1">
    <property type="nucleotide sequence ID" value="NZ_FNPV01000004.1"/>
</dbReference>
<organism evidence="4 5">
    <name type="scientific">Tindallia californiensis</name>
    <dbReference type="NCBI Taxonomy" id="159292"/>
    <lineage>
        <taxon>Bacteria</taxon>
        <taxon>Bacillati</taxon>
        <taxon>Bacillota</taxon>
        <taxon>Clostridia</taxon>
        <taxon>Peptostreptococcales</taxon>
        <taxon>Tindalliaceae</taxon>
        <taxon>Tindallia</taxon>
    </lineage>
</organism>
<proteinExistence type="inferred from homology"/>
<accession>A0A1H3MVS3</accession>
<evidence type="ECO:0000256" key="1">
    <source>
        <dbReference type="ARBA" id="ARBA00007118"/>
    </source>
</evidence>
<dbReference type="OrthoDB" id="9804207at2"/>
<dbReference type="AlphaFoldDB" id="A0A1H3MVS3"/>
<dbReference type="InterPro" id="IPR000415">
    <property type="entry name" value="Nitroreductase-like"/>
</dbReference>
<dbReference type="GO" id="GO:0016491">
    <property type="term" value="F:oxidoreductase activity"/>
    <property type="evidence" value="ECO:0007669"/>
    <property type="project" value="UniProtKB-KW"/>
</dbReference>
<keyword evidence="2" id="KW-0560">Oxidoreductase</keyword>
<reference evidence="4 5" key="1">
    <citation type="submission" date="2016-10" db="EMBL/GenBank/DDBJ databases">
        <authorList>
            <person name="de Groot N.N."/>
        </authorList>
    </citation>
    <scope>NUCLEOTIDE SEQUENCE [LARGE SCALE GENOMIC DNA]</scope>
    <source>
        <strain evidence="4 5">APO</strain>
    </source>
</reference>
<dbReference type="InterPro" id="IPR023312">
    <property type="entry name" value="Put_nitroreductase_C_bac"/>
</dbReference>
<evidence type="ECO:0000313" key="5">
    <source>
        <dbReference type="Proteomes" id="UP000199230"/>
    </source>
</evidence>
<keyword evidence="5" id="KW-1185">Reference proteome</keyword>
<dbReference type="Gene3D" id="2.20.180.10">
    <property type="entry name" value="putative fmn-dependent nitroreductase like domains"/>
    <property type="match status" value="1"/>
</dbReference>
<dbReference type="PANTHER" id="PTHR43673:SF10">
    <property type="entry name" value="NADH DEHYDROGENASE_NAD(P)H NITROREDUCTASE XCC3605-RELATED"/>
    <property type="match status" value="1"/>
</dbReference>
<gene>
    <name evidence="4" type="ORF">SAMN05192546_104299</name>
</gene>
<dbReference type="Pfam" id="PF00881">
    <property type="entry name" value="Nitroreductase"/>
    <property type="match status" value="1"/>
</dbReference>
<dbReference type="EMBL" id="FNPV01000004">
    <property type="protein sequence ID" value="SDY80696.1"/>
    <property type="molecule type" value="Genomic_DNA"/>
</dbReference>
<evidence type="ECO:0000256" key="2">
    <source>
        <dbReference type="ARBA" id="ARBA00023002"/>
    </source>
</evidence>
<dbReference type="PANTHER" id="PTHR43673">
    <property type="entry name" value="NAD(P)H NITROREDUCTASE YDGI-RELATED"/>
    <property type="match status" value="1"/>
</dbReference>
<comment type="similarity">
    <text evidence="1">Belongs to the nitroreductase family.</text>
</comment>
<feature type="domain" description="Nitroreductase" evidence="3">
    <location>
        <begin position="8"/>
        <end position="150"/>
    </location>
</feature>
<dbReference type="Gene3D" id="3.40.109.10">
    <property type="entry name" value="NADH Oxidase"/>
    <property type="match status" value="1"/>
</dbReference>
<dbReference type="SUPFAM" id="SSF55469">
    <property type="entry name" value="FMN-dependent nitroreductase-like"/>
    <property type="match status" value="1"/>
</dbReference>